<keyword evidence="4" id="KW-1185">Reference proteome</keyword>
<evidence type="ECO:0000313" key="4">
    <source>
        <dbReference type="Proteomes" id="UP000054144"/>
    </source>
</evidence>
<dbReference type="SUPFAM" id="SSF81383">
    <property type="entry name" value="F-box domain"/>
    <property type="match status" value="1"/>
</dbReference>
<dbReference type="Gene3D" id="1.20.1280.50">
    <property type="match status" value="1"/>
</dbReference>
<feature type="compositionally biased region" description="Basic residues" evidence="1">
    <location>
        <begin position="61"/>
        <end position="70"/>
    </location>
</feature>
<organism evidence="3 4">
    <name type="scientific">Fistulina hepatica ATCC 64428</name>
    <dbReference type="NCBI Taxonomy" id="1128425"/>
    <lineage>
        <taxon>Eukaryota</taxon>
        <taxon>Fungi</taxon>
        <taxon>Dikarya</taxon>
        <taxon>Basidiomycota</taxon>
        <taxon>Agaricomycotina</taxon>
        <taxon>Agaricomycetes</taxon>
        <taxon>Agaricomycetidae</taxon>
        <taxon>Agaricales</taxon>
        <taxon>Fistulinaceae</taxon>
        <taxon>Fistulina</taxon>
    </lineage>
</organism>
<proteinExistence type="predicted"/>
<feature type="region of interest" description="Disordered" evidence="1">
    <location>
        <begin position="1"/>
        <end position="72"/>
    </location>
</feature>
<protein>
    <recommendedName>
        <fullName evidence="2">F-box domain-containing protein</fullName>
    </recommendedName>
</protein>
<dbReference type="InterPro" id="IPR036047">
    <property type="entry name" value="F-box-like_dom_sf"/>
</dbReference>
<dbReference type="CDD" id="cd09917">
    <property type="entry name" value="F-box_SF"/>
    <property type="match status" value="1"/>
</dbReference>
<dbReference type="PROSITE" id="PS50181">
    <property type="entry name" value="FBOX"/>
    <property type="match status" value="1"/>
</dbReference>
<feature type="domain" description="F-box" evidence="2">
    <location>
        <begin position="73"/>
        <end position="122"/>
    </location>
</feature>
<evidence type="ECO:0000313" key="3">
    <source>
        <dbReference type="EMBL" id="KIY50473.1"/>
    </source>
</evidence>
<evidence type="ECO:0000259" key="2">
    <source>
        <dbReference type="PROSITE" id="PS50181"/>
    </source>
</evidence>
<evidence type="ECO:0000256" key="1">
    <source>
        <dbReference type="SAM" id="MobiDB-lite"/>
    </source>
</evidence>
<accession>A0A0D7AI02</accession>
<dbReference type="AlphaFoldDB" id="A0A0D7AI02"/>
<dbReference type="OrthoDB" id="2322499at2759"/>
<gene>
    <name evidence="3" type="ORF">FISHEDRAFT_71528</name>
</gene>
<reference evidence="3 4" key="1">
    <citation type="journal article" date="2015" name="Fungal Genet. Biol.">
        <title>Evolution of novel wood decay mechanisms in Agaricales revealed by the genome sequences of Fistulina hepatica and Cylindrobasidium torrendii.</title>
        <authorList>
            <person name="Floudas D."/>
            <person name="Held B.W."/>
            <person name="Riley R."/>
            <person name="Nagy L.G."/>
            <person name="Koehler G."/>
            <person name="Ransdell A.S."/>
            <person name="Younus H."/>
            <person name="Chow J."/>
            <person name="Chiniquy J."/>
            <person name="Lipzen A."/>
            <person name="Tritt A."/>
            <person name="Sun H."/>
            <person name="Haridas S."/>
            <person name="LaButti K."/>
            <person name="Ohm R.A."/>
            <person name="Kues U."/>
            <person name="Blanchette R.A."/>
            <person name="Grigoriev I.V."/>
            <person name="Minto R.E."/>
            <person name="Hibbett D.S."/>
        </authorList>
    </citation>
    <scope>NUCLEOTIDE SEQUENCE [LARGE SCALE GENOMIC DNA]</scope>
    <source>
        <strain evidence="3 4">ATCC 64428</strain>
    </source>
</reference>
<dbReference type="Pfam" id="PF00646">
    <property type="entry name" value="F-box"/>
    <property type="match status" value="1"/>
</dbReference>
<dbReference type="InterPro" id="IPR001810">
    <property type="entry name" value="F-box_dom"/>
</dbReference>
<sequence length="814" mass="93476">MDQDVELAGPRRSSRLKSQHSSSVLPDAAADEDDSGAYVPPHPARKRARTSASTSNSKGKGPAHRRRGNKGKLSGTIQLPLDVLYEIFMYLMPLDLLRLSRLCRMFRDVLLSKHNRYIWKAAIANVGLPEAPSDMNEFWVHLAFDQQCHFCDKIVRTVDWRLRMRICPSCADSSILLKYDISDLHFFLDQLISPVLHNYLTMTGLFLPPSPSVSQAEESDENVMTNIQEPEFEKLVPFSGPNKNHKYTVLSRDLDAVRDAYNKLSDDAARRAYIKERVAYVKERHALALKCDHWSRLQGEYRTEVLRQLREQRKKDVIKRLEDLGWGDEIKAIKYPDSLSSVKNVNKAQILTDRIWSNIRGPIIKFMEDMRVKRLQREYVALVAQRKRYVMQALHDYNASPERLPYAEQTPGPATFLEFERIATMVNEPAEVTVDRASFVDIFQEYAPLFSSWRQSIRNQLSEYVDPSSRIYQWLHTAYPRGPRPASVYQDDLARPPPSEEVLKTLELATTVFKCKACETTMLFYPQVLAHECLEIKRDSPYICFLDNPLIMSHNNRRYWSYAPWSLQQIEPDETVTKQVTNLINLTSLNPKTATAASMDEDGSIFLCKHCYPTTKPSMIVFSWRGFILHHRKVHRHQEPLPRRINPDEVTSVTLATFDDGDEWPMPCWTCVPCRGLKCEPPLYTMTNMQSHCHQEHAKEGTPVENTDYCRALSVPPKSAFFAKIVTMTGIAGGSGEVADPPSLDAERGTHSNIFNGNVLNIFGESFFEDDSDYDSAEEDYYYSDLALGYFGGYWSEDYWSSDHPDSDDEDPYF</sequence>
<name>A0A0D7AI02_9AGAR</name>
<dbReference type="EMBL" id="KN881675">
    <property type="protein sequence ID" value="KIY50473.1"/>
    <property type="molecule type" value="Genomic_DNA"/>
</dbReference>
<dbReference type="Proteomes" id="UP000054144">
    <property type="component" value="Unassembled WGS sequence"/>
</dbReference>
<dbReference type="SMART" id="SM00256">
    <property type="entry name" value="FBOX"/>
    <property type="match status" value="1"/>
</dbReference>